<evidence type="ECO:0000256" key="1">
    <source>
        <dbReference type="ARBA" id="ARBA00001946"/>
    </source>
</evidence>
<dbReference type="PROSITE" id="PS51883">
    <property type="entry name" value="OBG"/>
    <property type="match status" value="1"/>
</dbReference>
<dbReference type="GO" id="GO:0000287">
    <property type="term" value="F:magnesium ion binding"/>
    <property type="evidence" value="ECO:0007669"/>
    <property type="project" value="InterPro"/>
</dbReference>
<dbReference type="Pfam" id="PF01926">
    <property type="entry name" value="MMR_HSR1"/>
    <property type="match status" value="1"/>
</dbReference>
<feature type="domain" description="Obg" evidence="13">
    <location>
        <begin position="1"/>
        <end position="158"/>
    </location>
</feature>
<dbReference type="InterPro" id="IPR027417">
    <property type="entry name" value="P-loop_NTPase"/>
</dbReference>
<dbReference type="PRINTS" id="PR00326">
    <property type="entry name" value="GTP1OBG"/>
</dbReference>
<gene>
    <name evidence="14" type="primary">obgE</name>
    <name evidence="9" type="synonym">obg</name>
    <name evidence="14" type="ORF">DW687_00240</name>
</gene>
<keyword evidence="7 9" id="KW-0460">Magnesium</keyword>
<dbReference type="InterPro" id="IPR031167">
    <property type="entry name" value="G_OBG"/>
</dbReference>
<accession>A0A3E3E372</accession>
<comment type="caution">
    <text evidence="14">The sequence shown here is derived from an EMBL/GenBank/DDBJ whole genome shotgun (WGS) entry which is preliminary data.</text>
</comment>
<dbReference type="PANTHER" id="PTHR11702">
    <property type="entry name" value="DEVELOPMENTALLY REGULATED GTP-BINDING PROTEIN-RELATED"/>
    <property type="match status" value="1"/>
</dbReference>
<evidence type="ECO:0000256" key="4">
    <source>
        <dbReference type="ARBA" id="ARBA00022723"/>
    </source>
</evidence>
<dbReference type="PROSITE" id="PS00905">
    <property type="entry name" value="GTP1_OBG"/>
    <property type="match status" value="1"/>
</dbReference>
<evidence type="ECO:0000256" key="6">
    <source>
        <dbReference type="ARBA" id="ARBA00022801"/>
    </source>
</evidence>
<keyword evidence="6 9" id="KW-0378">Hydrolase</keyword>
<dbReference type="NCBIfam" id="NF008954">
    <property type="entry name" value="PRK12296.1"/>
    <property type="match status" value="1"/>
</dbReference>
<keyword evidence="4 9" id="KW-0479">Metal-binding</keyword>
<dbReference type="InterPro" id="IPR036726">
    <property type="entry name" value="GTP1_OBG_dom_sf"/>
</dbReference>
<comment type="function">
    <text evidence="9">An essential GTPase which binds GTP, GDP and possibly (p)ppGpp with moderate affinity, with high nucleotide exchange rates and a fairly low GTP hydrolysis rate. Plays a role in control of the cell cycle, stress response, ribosome biogenesis and in those bacteria that undergo differentiation, in morphogenesis control.</text>
</comment>
<evidence type="ECO:0000256" key="2">
    <source>
        <dbReference type="ARBA" id="ARBA00007699"/>
    </source>
</evidence>
<feature type="binding site" evidence="9">
    <location>
        <begin position="282"/>
        <end position="285"/>
    </location>
    <ligand>
        <name>GTP</name>
        <dbReference type="ChEBI" id="CHEBI:37565"/>
    </ligand>
</feature>
<protein>
    <recommendedName>
        <fullName evidence="9">GTPase Obg</fullName>
        <ecNumber evidence="9">3.6.5.-</ecNumber>
    </recommendedName>
    <alternativeName>
        <fullName evidence="9">GTP-binding protein Obg</fullName>
    </alternativeName>
</protein>
<dbReference type="HAMAP" id="MF_01454">
    <property type="entry name" value="GTPase_Obg"/>
    <property type="match status" value="1"/>
</dbReference>
<feature type="domain" description="OBG-type G" evidence="11">
    <location>
        <begin position="159"/>
        <end position="333"/>
    </location>
</feature>
<dbReference type="RefSeq" id="WP_117530854.1">
    <property type="nucleotide sequence ID" value="NZ_JANJZK010000003.1"/>
</dbReference>
<dbReference type="InterPro" id="IPR006074">
    <property type="entry name" value="GTP1-OBG_CS"/>
</dbReference>
<reference evidence="14 15" key="1">
    <citation type="submission" date="2018-08" db="EMBL/GenBank/DDBJ databases">
        <title>A genome reference for cultivated species of the human gut microbiota.</title>
        <authorList>
            <person name="Zou Y."/>
            <person name="Xue W."/>
            <person name="Luo G."/>
        </authorList>
    </citation>
    <scope>NUCLEOTIDE SEQUENCE [LARGE SCALE GENOMIC DNA]</scope>
    <source>
        <strain evidence="14 15">AM25-6</strain>
    </source>
</reference>
<dbReference type="InterPro" id="IPR006073">
    <property type="entry name" value="GTP-bd"/>
</dbReference>
<evidence type="ECO:0000313" key="14">
    <source>
        <dbReference type="EMBL" id="RGD75786.1"/>
    </source>
</evidence>
<dbReference type="NCBIfam" id="TIGR02729">
    <property type="entry name" value="Obg_CgtA"/>
    <property type="match status" value="1"/>
</dbReference>
<dbReference type="InterPro" id="IPR006169">
    <property type="entry name" value="GTP1_OBG_dom"/>
</dbReference>
<evidence type="ECO:0000259" key="11">
    <source>
        <dbReference type="PROSITE" id="PS51710"/>
    </source>
</evidence>
<dbReference type="EC" id="3.6.5.-" evidence="9"/>
<feature type="binding site" evidence="9">
    <location>
        <begin position="212"/>
        <end position="215"/>
    </location>
    <ligand>
        <name>GTP</name>
        <dbReference type="ChEBI" id="CHEBI:37565"/>
    </ligand>
</feature>
<dbReference type="InterPro" id="IPR045086">
    <property type="entry name" value="OBG_GTPase"/>
</dbReference>
<comment type="subcellular location">
    <subcellularLocation>
        <location evidence="9">Cytoplasm</location>
    </subcellularLocation>
</comment>
<dbReference type="Proteomes" id="UP000261212">
    <property type="component" value="Unassembled WGS sequence"/>
</dbReference>
<feature type="binding site" evidence="9">
    <location>
        <position position="172"/>
    </location>
    <ligand>
        <name>Mg(2+)</name>
        <dbReference type="ChEBI" id="CHEBI:18420"/>
    </ligand>
</feature>
<dbReference type="NCBIfam" id="NF008956">
    <property type="entry name" value="PRK12299.1"/>
    <property type="match status" value="1"/>
</dbReference>
<organism evidence="14 15">
    <name type="scientific">Anaerofustis stercorihominis</name>
    <dbReference type="NCBI Taxonomy" id="214853"/>
    <lineage>
        <taxon>Bacteria</taxon>
        <taxon>Bacillati</taxon>
        <taxon>Bacillota</taxon>
        <taxon>Clostridia</taxon>
        <taxon>Eubacteriales</taxon>
        <taxon>Eubacteriaceae</taxon>
        <taxon>Anaerofustis</taxon>
    </lineage>
</organism>
<dbReference type="EMBL" id="QUSM01000001">
    <property type="protein sequence ID" value="RGD75786.1"/>
    <property type="molecule type" value="Genomic_DNA"/>
</dbReference>
<evidence type="ECO:0000256" key="10">
    <source>
        <dbReference type="SAM" id="MobiDB-lite"/>
    </source>
</evidence>
<evidence type="ECO:0000313" key="15">
    <source>
        <dbReference type="Proteomes" id="UP000261212"/>
    </source>
</evidence>
<dbReference type="NCBIfam" id="NF008955">
    <property type="entry name" value="PRK12297.1"/>
    <property type="match status" value="1"/>
</dbReference>
<comment type="subunit">
    <text evidence="9">Monomer.</text>
</comment>
<feature type="binding site" evidence="9">
    <location>
        <begin position="165"/>
        <end position="172"/>
    </location>
    <ligand>
        <name>GTP</name>
        <dbReference type="ChEBI" id="CHEBI:37565"/>
    </ligand>
</feature>
<dbReference type="AlphaFoldDB" id="A0A3E3E372"/>
<keyword evidence="5 9" id="KW-0547">Nucleotide-binding</keyword>
<dbReference type="Gene3D" id="3.40.50.300">
    <property type="entry name" value="P-loop containing nucleotide triphosphate hydrolases"/>
    <property type="match status" value="1"/>
</dbReference>
<dbReference type="PANTHER" id="PTHR11702:SF31">
    <property type="entry name" value="MITOCHONDRIAL RIBOSOME-ASSOCIATED GTPASE 2"/>
    <property type="match status" value="1"/>
</dbReference>
<dbReference type="SUPFAM" id="SSF82051">
    <property type="entry name" value="Obg GTP-binding protein N-terminal domain"/>
    <property type="match status" value="1"/>
</dbReference>
<evidence type="ECO:0000256" key="7">
    <source>
        <dbReference type="ARBA" id="ARBA00022842"/>
    </source>
</evidence>
<proteinExistence type="inferred from homology"/>
<dbReference type="PROSITE" id="PS51710">
    <property type="entry name" value="G_OBG"/>
    <property type="match status" value="1"/>
</dbReference>
<dbReference type="GO" id="GO:0042254">
    <property type="term" value="P:ribosome biogenesis"/>
    <property type="evidence" value="ECO:0007669"/>
    <property type="project" value="UniProtKB-UniRule"/>
</dbReference>
<dbReference type="InterPro" id="IPR015349">
    <property type="entry name" value="OCT_dom"/>
</dbReference>
<evidence type="ECO:0000256" key="5">
    <source>
        <dbReference type="ARBA" id="ARBA00022741"/>
    </source>
</evidence>
<keyword evidence="8 9" id="KW-0342">GTP-binding</keyword>
<comment type="cofactor">
    <cofactor evidence="1 9">
        <name>Mg(2+)</name>
        <dbReference type="ChEBI" id="CHEBI:18420"/>
    </cofactor>
</comment>
<keyword evidence="3 9" id="KW-0963">Cytoplasm</keyword>
<dbReference type="GO" id="GO:0005525">
    <property type="term" value="F:GTP binding"/>
    <property type="evidence" value="ECO:0007669"/>
    <property type="project" value="UniProtKB-UniRule"/>
</dbReference>
<dbReference type="CDD" id="cd01898">
    <property type="entry name" value="Obg"/>
    <property type="match status" value="1"/>
</dbReference>
<evidence type="ECO:0000256" key="3">
    <source>
        <dbReference type="ARBA" id="ARBA00022490"/>
    </source>
</evidence>
<dbReference type="NCBIfam" id="TIGR03595">
    <property type="entry name" value="Obg_CgtA_exten"/>
    <property type="match status" value="1"/>
</dbReference>
<dbReference type="FunFam" id="2.70.210.12:FF:000001">
    <property type="entry name" value="GTPase Obg"/>
    <property type="match status" value="1"/>
</dbReference>
<dbReference type="GO" id="GO:0003924">
    <property type="term" value="F:GTPase activity"/>
    <property type="evidence" value="ECO:0007669"/>
    <property type="project" value="UniProtKB-UniRule"/>
</dbReference>
<evidence type="ECO:0000259" key="12">
    <source>
        <dbReference type="PROSITE" id="PS51881"/>
    </source>
</evidence>
<feature type="region of interest" description="Disordered" evidence="10">
    <location>
        <begin position="118"/>
        <end position="143"/>
    </location>
</feature>
<evidence type="ECO:0000256" key="8">
    <source>
        <dbReference type="ARBA" id="ARBA00023134"/>
    </source>
</evidence>
<dbReference type="Pfam" id="PF09269">
    <property type="entry name" value="DUF1967"/>
    <property type="match status" value="1"/>
</dbReference>
<feature type="binding site" evidence="9">
    <location>
        <begin position="190"/>
        <end position="194"/>
    </location>
    <ligand>
        <name>GTP</name>
        <dbReference type="ChEBI" id="CHEBI:37565"/>
    </ligand>
</feature>
<dbReference type="SUPFAM" id="SSF102741">
    <property type="entry name" value="Obg GTP-binding protein C-terminal domain"/>
    <property type="match status" value="1"/>
</dbReference>
<feature type="binding site" evidence="9">
    <location>
        <position position="192"/>
    </location>
    <ligand>
        <name>Mg(2+)</name>
        <dbReference type="ChEBI" id="CHEBI:18420"/>
    </ligand>
</feature>
<sequence length="427" mass="47257">MFVDKVSINVKSGKGGDGAVAFRREKYVPNGGPSGGDGGKGGNVIFKSNSALNTLEAFRYKRKFAAEAGENGSRSNMSGKDGKDIVIEVPVGTVIFDSATGALICDMVEDNQEITVLNGGRGGRGNQHFATSTRQSPKFAKPGDEAEEKNLILELKTIADVGLIGFPNVGKSTILSMVTNATPKIANYHFTTLSPNLGIVKYKNSEEFVLADIPGLIEGASSGQGLGHQFLRHVERTRLLVHVLDASGVEGRDPKKDFDIINNELSLYAEKLKERPQIVVLNKTDLIDIDNKEEIIKDLTTYFEQKGYRVFDSSAAMNDGLDKIMNYIVEVLPTIERTPLFFTTEEKVLYAPKAEKEYEIEKENGTYYVEGKMMRRLINSVNLEDYESSTYFQRVLKNKGIFAELEKMGITDGDTVNIEGFEFEYYK</sequence>
<name>A0A3E3E372_9FIRM</name>
<dbReference type="InterPro" id="IPR036346">
    <property type="entry name" value="GTP-bd_prot_GTP1/OBG_C_sf"/>
</dbReference>
<dbReference type="SUPFAM" id="SSF52540">
    <property type="entry name" value="P-loop containing nucleoside triphosphate hydrolases"/>
    <property type="match status" value="1"/>
</dbReference>
<dbReference type="GO" id="GO:0005737">
    <property type="term" value="C:cytoplasm"/>
    <property type="evidence" value="ECO:0007669"/>
    <property type="project" value="UniProtKB-SubCell"/>
</dbReference>
<dbReference type="Pfam" id="PF01018">
    <property type="entry name" value="GTP1_OBG"/>
    <property type="match status" value="1"/>
</dbReference>
<dbReference type="InterPro" id="IPR014100">
    <property type="entry name" value="GTP-bd_Obg/CgtA"/>
</dbReference>
<dbReference type="Gene3D" id="3.30.300.350">
    <property type="entry name" value="GTP-binding protein OBG, C-terminal domain"/>
    <property type="match status" value="1"/>
</dbReference>
<evidence type="ECO:0000259" key="13">
    <source>
        <dbReference type="PROSITE" id="PS51883"/>
    </source>
</evidence>
<dbReference type="PROSITE" id="PS51881">
    <property type="entry name" value="OCT"/>
    <property type="match status" value="1"/>
</dbReference>
<feature type="domain" description="OCT" evidence="12">
    <location>
        <begin position="350"/>
        <end position="427"/>
    </location>
</feature>
<dbReference type="Gene3D" id="2.70.210.12">
    <property type="entry name" value="GTP1/OBG domain"/>
    <property type="match status" value="1"/>
</dbReference>
<feature type="binding site" evidence="9">
    <location>
        <begin position="314"/>
        <end position="316"/>
    </location>
    <ligand>
        <name>GTP</name>
        <dbReference type="ChEBI" id="CHEBI:37565"/>
    </ligand>
</feature>
<evidence type="ECO:0000256" key="9">
    <source>
        <dbReference type="HAMAP-Rule" id="MF_01454"/>
    </source>
</evidence>
<comment type="similarity">
    <text evidence="2 9">Belongs to the TRAFAC class OBG-HflX-like GTPase superfamily. OBG GTPase family.</text>
</comment>